<dbReference type="Gene3D" id="3.40.190.10">
    <property type="entry name" value="Periplasmic binding protein-like II"/>
    <property type="match status" value="1"/>
</dbReference>
<dbReference type="CDD" id="cd00995">
    <property type="entry name" value="PBP2_NikA_DppA_OppA_like"/>
    <property type="match status" value="1"/>
</dbReference>
<dbReference type="GO" id="GO:0015833">
    <property type="term" value="P:peptide transport"/>
    <property type="evidence" value="ECO:0007669"/>
    <property type="project" value="TreeGrafter"/>
</dbReference>
<dbReference type="GO" id="GO:0043190">
    <property type="term" value="C:ATP-binding cassette (ABC) transporter complex"/>
    <property type="evidence" value="ECO:0007669"/>
    <property type="project" value="InterPro"/>
</dbReference>
<keyword evidence="7" id="KW-1185">Reference proteome</keyword>
<feature type="compositionally biased region" description="Gly residues" evidence="4">
    <location>
        <begin position="49"/>
        <end position="76"/>
    </location>
</feature>
<dbReference type="GO" id="GO:0042597">
    <property type="term" value="C:periplasmic space"/>
    <property type="evidence" value="ECO:0007669"/>
    <property type="project" value="UniProtKB-ARBA"/>
</dbReference>
<dbReference type="Pfam" id="PF00496">
    <property type="entry name" value="SBP_bac_5"/>
    <property type="match status" value="1"/>
</dbReference>
<evidence type="ECO:0000259" key="5">
    <source>
        <dbReference type="Pfam" id="PF00496"/>
    </source>
</evidence>
<keyword evidence="2" id="KW-0813">Transport</keyword>
<gene>
    <name evidence="6" type="ORF">AUR64_02335</name>
</gene>
<evidence type="ECO:0000256" key="2">
    <source>
        <dbReference type="ARBA" id="ARBA00022448"/>
    </source>
</evidence>
<organism evidence="6 7">
    <name type="scientific">Haloprofundus marisrubri</name>
    <dbReference type="NCBI Taxonomy" id="1514971"/>
    <lineage>
        <taxon>Archaea</taxon>
        <taxon>Methanobacteriati</taxon>
        <taxon>Methanobacteriota</taxon>
        <taxon>Stenosarchaea group</taxon>
        <taxon>Halobacteria</taxon>
        <taxon>Halobacteriales</taxon>
        <taxon>Haloferacaceae</taxon>
        <taxon>Haloprofundus</taxon>
    </lineage>
</organism>
<dbReference type="Gene3D" id="3.90.76.10">
    <property type="entry name" value="Dipeptide-binding Protein, Domain 1"/>
    <property type="match status" value="1"/>
</dbReference>
<name>A0A0W1R322_9EURY</name>
<dbReference type="EMBL" id="LOPU01000040">
    <property type="protein sequence ID" value="KTG07699.1"/>
    <property type="molecule type" value="Genomic_DNA"/>
</dbReference>
<protein>
    <recommendedName>
        <fullName evidence="5">Solute-binding protein family 5 domain-containing protein</fullName>
    </recommendedName>
</protein>
<keyword evidence="3" id="KW-0732">Signal</keyword>
<evidence type="ECO:0000256" key="4">
    <source>
        <dbReference type="SAM" id="MobiDB-lite"/>
    </source>
</evidence>
<evidence type="ECO:0000256" key="3">
    <source>
        <dbReference type="ARBA" id="ARBA00022729"/>
    </source>
</evidence>
<sequence length="580" mass="63157">MGDKNNHTKVVRTADDLRGTALDRREYLRLLGGGSALVLSSSLAGCTGNGGDGGDGSDGAGGSGSGNDSSGSGGSGSVPEELVLARAGDSEALDPHVTTASYSEQVMSLIYDPLVTMDFDGNFSAGLGTEWEVNDAGTEWTIELNDGINFHNGDSFTADDVVFTYERLLNKPALLKWAVGPMSGVEATGENAVTFTFEEKYAPWNTYSSYGGYFGILPRGPVEADEDAFAANPVGTGPYKLEEWVRGDHVTLTRNDEWSTPHSPEIESENPPLPKKITFRVIPEELPRVQALLSGDVDILLARDFPQRELSTIQDDSGTTADVFTSNNAGYVAFNMQQAPTDDVTVRKALAHAVDKERIIEDIYQGLGAENWVPFSENLLGWAGEDVRDEIGYAFDTEKAGQLLDEAGWTMDGEFRSKDGERLTIDIVSTNTPPPRVQTAEEMVSMFADVGVEAKLTTYEYNTAYDEFGKGESNVMYGTVSWFDTDIVNFLWGSENAGASNLSFLQDPEVDQMISDGATAIDPAEREEAYYELQMKVMEMCPCQPIMTYEQATGLRTAVQNYKQHPSLLTPVYHDVTLDE</sequence>
<dbReference type="PANTHER" id="PTHR30290:SF9">
    <property type="entry name" value="OLIGOPEPTIDE-BINDING PROTEIN APPA"/>
    <property type="match status" value="1"/>
</dbReference>
<reference evidence="6 7" key="1">
    <citation type="submission" date="2015-12" db="EMBL/GenBank/DDBJ databases">
        <title>Haloprofundus marisrubri gen. nov., sp. nov., an extremely halophilic archaeon isolated from the Discovery deep brine-seawater interface in the Red Sea.</title>
        <authorList>
            <person name="Zhang G."/>
            <person name="Stingl U."/>
            <person name="Rashid M."/>
        </authorList>
    </citation>
    <scope>NUCLEOTIDE SEQUENCE [LARGE SCALE GENOMIC DNA]</scope>
    <source>
        <strain evidence="6 7">SB9</strain>
    </source>
</reference>
<feature type="region of interest" description="Disordered" evidence="4">
    <location>
        <begin position="49"/>
        <end position="79"/>
    </location>
</feature>
<evidence type="ECO:0000313" key="6">
    <source>
        <dbReference type="EMBL" id="KTG07699.1"/>
    </source>
</evidence>
<dbReference type="InterPro" id="IPR030678">
    <property type="entry name" value="Peptide/Ni-bd"/>
</dbReference>
<dbReference type="AlphaFoldDB" id="A0A0W1R322"/>
<comment type="caution">
    <text evidence="6">The sequence shown here is derived from an EMBL/GenBank/DDBJ whole genome shotgun (WGS) entry which is preliminary data.</text>
</comment>
<feature type="domain" description="Solute-binding protein family 5" evidence="5">
    <location>
        <begin position="125"/>
        <end position="497"/>
    </location>
</feature>
<accession>A0A0W1R322</accession>
<dbReference type="Gene3D" id="3.10.105.10">
    <property type="entry name" value="Dipeptide-binding Protein, Domain 3"/>
    <property type="match status" value="1"/>
</dbReference>
<dbReference type="InterPro" id="IPR000914">
    <property type="entry name" value="SBP_5_dom"/>
</dbReference>
<dbReference type="OrthoDB" id="194307at2157"/>
<dbReference type="GO" id="GO:1904680">
    <property type="term" value="F:peptide transmembrane transporter activity"/>
    <property type="evidence" value="ECO:0007669"/>
    <property type="project" value="TreeGrafter"/>
</dbReference>
<dbReference type="Proteomes" id="UP000054387">
    <property type="component" value="Unassembled WGS sequence"/>
</dbReference>
<proteinExistence type="inferred from homology"/>
<evidence type="ECO:0000313" key="7">
    <source>
        <dbReference type="Proteomes" id="UP000054387"/>
    </source>
</evidence>
<dbReference type="RefSeq" id="WP_058583530.1">
    <property type="nucleotide sequence ID" value="NZ_LOPU01000040.1"/>
</dbReference>
<dbReference type="InterPro" id="IPR039424">
    <property type="entry name" value="SBP_5"/>
</dbReference>
<dbReference type="STRING" id="1514971.AUR64_02335"/>
<comment type="similarity">
    <text evidence="1">Belongs to the bacterial solute-binding protein 5 family.</text>
</comment>
<dbReference type="PIRSF" id="PIRSF002741">
    <property type="entry name" value="MppA"/>
    <property type="match status" value="1"/>
</dbReference>
<dbReference type="PANTHER" id="PTHR30290">
    <property type="entry name" value="PERIPLASMIC BINDING COMPONENT OF ABC TRANSPORTER"/>
    <property type="match status" value="1"/>
</dbReference>
<dbReference type="SUPFAM" id="SSF53850">
    <property type="entry name" value="Periplasmic binding protein-like II"/>
    <property type="match status" value="1"/>
</dbReference>
<evidence type="ECO:0000256" key="1">
    <source>
        <dbReference type="ARBA" id="ARBA00005695"/>
    </source>
</evidence>